<evidence type="ECO:0000256" key="6">
    <source>
        <dbReference type="ARBA" id="ARBA00022840"/>
    </source>
</evidence>
<dbReference type="GO" id="GO:0005524">
    <property type="term" value="F:ATP binding"/>
    <property type="evidence" value="ECO:0007669"/>
    <property type="project" value="UniProtKB-KW"/>
</dbReference>
<dbReference type="HAMAP" id="MF_00361">
    <property type="entry name" value="NAD_kinase"/>
    <property type="match status" value="1"/>
</dbReference>
<reference evidence="10" key="1">
    <citation type="submission" date="2021-01" db="UniProtKB">
        <authorList>
            <consortium name="EnsemblMetazoa"/>
        </authorList>
    </citation>
    <scope>IDENTIFICATION</scope>
</reference>
<dbReference type="EC" id="2.7.1.23" evidence="2"/>
<sequence length="457" mass="50985">MSGAQDTTNNVDQELQKKLKMDTCDGGKEKARLKSQTSPTVQSPRVTGLRQKDAFKAPLPISFNRTTSLYSRSMEWQKTGRGRFLFGPSPNHSFGPKASLSSGTPEPYDGEWRDIGMIDPSNQHLEWHSPPQNVLIIKKHMDQDVTKQFKEMVKWLMTEKVMTIIVEENVLCEELVAFDEDFQTYSQKIKPFKAENGNARPSVDLIVCLGGDGTLIHVSSLFQSQCPPVIAFHMGSLGFLTPFSTSSYKEDIQAVMDANLGLSLRSRLKCQVRRMSESGVDEVESEFLVLNEVVVDRGTSSSVTHVEIYCNGRFLTTLLGDGLIISTPTGSTAYSMSAGASLVHPSVPGIIVTPICPHSLSFRPIVLPAGVELKIIVSTESRNFTPMCSFDGRNPKEMNKTKYLRVTTSIYPIPCISHEDHLGDWFNSLGECLHWNRRETKRTSSFKRQQKAVNGQR</sequence>
<feature type="compositionally biased region" description="Polar residues" evidence="9">
    <location>
        <begin position="1"/>
        <end position="13"/>
    </location>
</feature>
<dbReference type="RefSeq" id="XP_066936317.1">
    <property type="nucleotide sequence ID" value="XM_067080216.1"/>
</dbReference>
<feature type="compositionally biased region" description="Polar residues" evidence="9">
    <location>
        <begin position="34"/>
        <end position="45"/>
    </location>
</feature>
<dbReference type="InterPro" id="IPR017438">
    <property type="entry name" value="ATP-NAD_kinase_N"/>
</dbReference>
<evidence type="ECO:0000256" key="4">
    <source>
        <dbReference type="ARBA" id="ARBA00022741"/>
    </source>
</evidence>
<keyword evidence="7" id="KW-0521">NADP</keyword>
<dbReference type="Gene3D" id="3.40.50.10330">
    <property type="entry name" value="Probable inorganic polyphosphate/atp-NAD kinase, domain 1"/>
    <property type="match status" value="1"/>
</dbReference>
<dbReference type="SUPFAM" id="SSF111331">
    <property type="entry name" value="NAD kinase/diacylglycerol kinase-like"/>
    <property type="match status" value="1"/>
</dbReference>
<dbReference type="FunFam" id="2.60.200.30:FF:000009">
    <property type="entry name" value="Poly(P)/ATP NAD kinase"/>
    <property type="match status" value="1"/>
</dbReference>
<name>A0A7M5X543_9CNID</name>
<feature type="compositionally biased region" description="Basic and acidic residues" evidence="9">
    <location>
        <begin position="14"/>
        <end position="32"/>
    </location>
</feature>
<dbReference type="GO" id="GO:0006741">
    <property type="term" value="P:NADP+ biosynthetic process"/>
    <property type="evidence" value="ECO:0007669"/>
    <property type="project" value="InterPro"/>
</dbReference>
<dbReference type="Pfam" id="PF20143">
    <property type="entry name" value="NAD_kinase_C"/>
    <property type="match status" value="1"/>
</dbReference>
<dbReference type="PANTHER" id="PTHR20275">
    <property type="entry name" value="NAD KINASE"/>
    <property type="match status" value="1"/>
</dbReference>
<keyword evidence="4" id="KW-0547">Nucleotide-binding</keyword>
<dbReference type="EnsemblMetazoa" id="CLYHEMT018093.1">
    <property type="protein sequence ID" value="CLYHEMP018093.1"/>
    <property type="gene ID" value="CLYHEMG018093"/>
</dbReference>
<dbReference type="Proteomes" id="UP000594262">
    <property type="component" value="Unplaced"/>
</dbReference>
<dbReference type="InterPro" id="IPR017437">
    <property type="entry name" value="ATP-NAD_kinase_PpnK-typ_C"/>
</dbReference>
<dbReference type="InterPro" id="IPR002504">
    <property type="entry name" value="NADK"/>
</dbReference>
<keyword evidence="11" id="KW-1185">Reference proteome</keyword>
<keyword evidence="6" id="KW-0067">ATP-binding</keyword>
<dbReference type="GO" id="GO:0003951">
    <property type="term" value="F:NAD+ kinase activity"/>
    <property type="evidence" value="ECO:0007669"/>
    <property type="project" value="UniProtKB-EC"/>
</dbReference>
<evidence type="ECO:0000256" key="5">
    <source>
        <dbReference type="ARBA" id="ARBA00022777"/>
    </source>
</evidence>
<evidence type="ECO:0000313" key="10">
    <source>
        <dbReference type="EnsemblMetazoa" id="CLYHEMP018093.1"/>
    </source>
</evidence>
<evidence type="ECO:0000256" key="2">
    <source>
        <dbReference type="ARBA" id="ARBA00012120"/>
    </source>
</evidence>
<keyword evidence="3" id="KW-0808">Transferase</keyword>
<keyword evidence="8" id="KW-0520">NAD</keyword>
<proteinExistence type="inferred from homology"/>
<organism evidence="10 11">
    <name type="scientific">Clytia hemisphaerica</name>
    <dbReference type="NCBI Taxonomy" id="252671"/>
    <lineage>
        <taxon>Eukaryota</taxon>
        <taxon>Metazoa</taxon>
        <taxon>Cnidaria</taxon>
        <taxon>Hydrozoa</taxon>
        <taxon>Hydroidolina</taxon>
        <taxon>Leptothecata</taxon>
        <taxon>Obeliida</taxon>
        <taxon>Clytiidae</taxon>
        <taxon>Clytia</taxon>
    </lineage>
</organism>
<evidence type="ECO:0000313" key="11">
    <source>
        <dbReference type="Proteomes" id="UP000594262"/>
    </source>
</evidence>
<evidence type="ECO:0000256" key="7">
    <source>
        <dbReference type="ARBA" id="ARBA00022857"/>
    </source>
</evidence>
<dbReference type="Gene3D" id="2.60.200.30">
    <property type="entry name" value="Probable inorganic polyphosphate/atp-NAD kinase, domain 2"/>
    <property type="match status" value="1"/>
</dbReference>
<evidence type="ECO:0000256" key="3">
    <source>
        <dbReference type="ARBA" id="ARBA00022679"/>
    </source>
</evidence>
<accession>A0A7M5X543</accession>
<feature type="region of interest" description="Disordered" evidence="9">
    <location>
        <begin position="1"/>
        <end position="46"/>
    </location>
</feature>
<dbReference type="PANTHER" id="PTHR20275:SF0">
    <property type="entry name" value="NAD KINASE"/>
    <property type="match status" value="1"/>
</dbReference>
<evidence type="ECO:0000256" key="8">
    <source>
        <dbReference type="ARBA" id="ARBA00023027"/>
    </source>
</evidence>
<protein>
    <recommendedName>
        <fullName evidence="2">NAD(+) kinase</fullName>
        <ecNumber evidence="2">2.7.1.23</ecNumber>
    </recommendedName>
</protein>
<dbReference type="AlphaFoldDB" id="A0A7M5X543"/>
<evidence type="ECO:0000256" key="1">
    <source>
        <dbReference type="ARBA" id="ARBA00010995"/>
    </source>
</evidence>
<dbReference type="OrthoDB" id="24581at2759"/>
<keyword evidence="5" id="KW-0418">Kinase</keyword>
<comment type="similarity">
    <text evidence="1">Belongs to the NAD kinase family.</text>
</comment>
<dbReference type="Pfam" id="PF01513">
    <property type="entry name" value="NAD_kinase"/>
    <property type="match status" value="1"/>
</dbReference>
<dbReference type="InterPro" id="IPR016064">
    <property type="entry name" value="NAD/diacylglycerol_kinase_sf"/>
</dbReference>
<dbReference type="GO" id="GO:0019674">
    <property type="term" value="P:NAD+ metabolic process"/>
    <property type="evidence" value="ECO:0007669"/>
    <property type="project" value="InterPro"/>
</dbReference>
<evidence type="ECO:0000256" key="9">
    <source>
        <dbReference type="SAM" id="MobiDB-lite"/>
    </source>
</evidence>
<dbReference type="GeneID" id="136824061"/>